<comment type="similarity">
    <text evidence="1 5">Belongs to the spermidine/spermine synthase family.</text>
</comment>
<evidence type="ECO:0000256" key="4">
    <source>
        <dbReference type="ARBA" id="ARBA00023115"/>
    </source>
</evidence>
<dbReference type="PANTHER" id="PTHR43317">
    <property type="entry name" value="THERMOSPERMINE SYNTHASE ACAULIS5"/>
    <property type="match status" value="1"/>
</dbReference>
<evidence type="ECO:0000256" key="2">
    <source>
        <dbReference type="ARBA" id="ARBA00022679"/>
    </source>
</evidence>
<dbReference type="AlphaFoldDB" id="A0A1K2H4R7"/>
<comment type="pathway">
    <text evidence="5">Amine and polyamine biosynthesis; spermidine biosynthesis; spermidine from putrescine: step 1/1.</text>
</comment>
<evidence type="ECO:0000256" key="1">
    <source>
        <dbReference type="ARBA" id="ARBA00007867"/>
    </source>
</evidence>
<keyword evidence="5" id="KW-0472">Membrane</keyword>
<feature type="binding site" evidence="5">
    <location>
        <begin position="343"/>
        <end position="344"/>
    </location>
    <ligand>
        <name>S-methyl-5'-thioadenosine</name>
        <dbReference type="ChEBI" id="CHEBI:17509"/>
    </ligand>
</feature>
<dbReference type="PROSITE" id="PS01330">
    <property type="entry name" value="PABS_1"/>
    <property type="match status" value="1"/>
</dbReference>
<comment type="subunit">
    <text evidence="5">Homodimer or homotetramer.</text>
</comment>
<evidence type="ECO:0000256" key="6">
    <source>
        <dbReference type="PROSITE-ProRule" id="PRU00354"/>
    </source>
</evidence>
<dbReference type="HAMAP" id="MF_00198">
    <property type="entry name" value="Spermidine_synth"/>
    <property type="match status" value="1"/>
</dbReference>
<feature type="binding site" evidence="5">
    <location>
        <position position="265"/>
    </location>
    <ligand>
        <name>spermidine</name>
        <dbReference type="ChEBI" id="CHEBI:57834"/>
    </ligand>
</feature>
<feature type="transmembrane region" description="Helical" evidence="5">
    <location>
        <begin position="191"/>
        <end position="210"/>
    </location>
</feature>
<dbReference type="EMBL" id="FPKR01000001">
    <property type="protein sequence ID" value="SFZ70666.1"/>
    <property type="molecule type" value="Genomic_DNA"/>
</dbReference>
<dbReference type="InterPro" id="IPR030373">
    <property type="entry name" value="PABS_CS"/>
</dbReference>
<evidence type="ECO:0000313" key="8">
    <source>
        <dbReference type="EMBL" id="SFZ70666.1"/>
    </source>
</evidence>
<dbReference type="SUPFAM" id="SSF53335">
    <property type="entry name" value="S-adenosyl-L-methionine-dependent methyltransferases"/>
    <property type="match status" value="1"/>
</dbReference>
<comment type="catalytic activity">
    <reaction evidence="5">
        <text>S-adenosyl 3-(methylsulfanyl)propylamine + putrescine = S-methyl-5'-thioadenosine + spermidine + H(+)</text>
        <dbReference type="Rhea" id="RHEA:12721"/>
        <dbReference type="ChEBI" id="CHEBI:15378"/>
        <dbReference type="ChEBI" id="CHEBI:17509"/>
        <dbReference type="ChEBI" id="CHEBI:57443"/>
        <dbReference type="ChEBI" id="CHEBI:57834"/>
        <dbReference type="ChEBI" id="CHEBI:326268"/>
        <dbReference type="EC" id="2.5.1.16"/>
    </reaction>
</comment>
<comment type="subcellular location">
    <subcellularLocation>
        <location evidence="5">Cell membrane</location>
        <topology evidence="5">Multi-pass membrane protein</topology>
    </subcellularLocation>
</comment>
<feature type="binding site" evidence="5">
    <location>
        <position position="309"/>
    </location>
    <ligand>
        <name>S-methyl-5'-thioadenosine</name>
        <dbReference type="ChEBI" id="CHEBI:17509"/>
    </ligand>
</feature>
<dbReference type="InterPro" id="IPR029063">
    <property type="entry name" value="SAM-dependent_MTases_sf"/>
</dbReference>
<keyword evidence="2 5" id="KW-0808">Transferase</keyword>
<dbReference type="STRING" id="1121279.SAMN02745887_00273"/>
<dbReference type="GO" id="GO:0010487">
    <property type="term" value="F:thermospermine synthase activity"/>
    <property type="evidence" value="ECO:0007669"/>
    <property type="project" value="UniProtKB-ARBA"/>
</dbReference>
<organism evidence="8 9">
    <name type="scientific">Chitinimonas taiwanensis DSM 18899</name>
    <dbReference type="NCBI Taxonomy" id="1121279"/>
    <lineage>
        <taxon>Bacteria</taxon>
        <taxon>Pseudomonadati</taxon>
        <taxon>Pseudomonadota</taxon>
        <taxon>Betaproteobacteria</taxon>
        <taxon>Neisseriales</taxon>
        <taxon>Chitinibacteraceae</taxon>
        <taxon>Chitinimonas</taxon>
    </lineage>
</organism>
<feature type="transmembrane region" description="Helical" evidence="5">
    <location>
        <begin position="67"/>
        <end position="92"/>
    </location>
</feature>
<keyword evidence="5" id="KW-0812">Transmembrane</keyword>
<dbReference type="GO" id="GO:0004766">
    <property type="term" value="F:spermidine synthase activity"/>
    <property type="evidence" value="ECO:0007669"/>
    <property type="project" value="UniProtKB-UniRule"/>
</dbReference>
<dbReference type="OrthoDB" id="9793120at2"/>
<evidence type="ECO:0000256" key="5">
    <source>
        <dbReference type="HAMAP-Rule" id="MF_00198"/>
    </source>
</evidence>
<evidence type="ECO:0000259" key="7">
    <source>
        <dbReference type="PROSITE" id="PS51006"/>
    </source>
</evidence>
<keyword evidence="4 5" id="KW-0620">Polyamine biosynthesis</keyword>
<comment type="function">
    <text evidence="5">Catalyzes the irreversible transfer of a propylamine group from the amino donor S-adenosylmethioninamine (decarboxy-AdoMet) to putrescine (1,4-diaminobutane) to yield spermidine.</text>
</comment>
<feature type="domain" description="PABS" evidence="7">
    <location>
        <begin position="205"/>
        <end position="440"/>
    </location>
</feature>
<feature type="binding site" evidence="5">
    <location>
        <position position="235"/>
    </location>
    <ligand>
        <name>S-methyl-5'-thioadenosine</name>
        <dbReference type="ChEBI" id="CHEBI:17509"/>
    </ligand>
</feature>
<dbReference type="PROSITE" id="PS51006">
    <property type="entry name" value="PABS_2"/>
    <property type="match status" value="1"/>
</dbReference>
<reference evidence="8 9" key="1">
    <citation type="submission" date="2016-11" db="EMBL/GenBank/DDBJ databases">
        <authorList>
            <person name="Jaros S."/>
            <person name="Januszkiewicz K."/>
            <person name="Wedrychowicz H."/>
        </authorList>
    </citation>
    <scope>NUCLEOTIDE SEQUENCE [LARGE SCALE GENOMIC DNA]</scope>
    <source>
        <strain evidence="8 9">DSM 18899</strain>
    </source>
</reference>
<keyword evidence="3 5" id="KW-0745">Spermidine biosynthesis</keyword>
<feature type="active site" description="Proton acceptor" evidence="5 6">
    <location>
        <position position="361"/>
    </location>
</feature>
<dbReference type="InterPro" id="IPR030374">
    <property type="entry name" value="PABS"/>
</dbReference>
<dbReference type="Proteomes" id="UP000186513">
    <property type="component" value="Unassembled WGS sequence"/>
</dbReference>
<dbReference type="EC" id="2.5.1.16" evidence="5"/>
<dbReference type="Pfam" id="PF01564">
    <property type="entry name" value="Spermine_synth"/>
    <property type="match status" value="1"/>
</dbReference>
<feature type="transmembrane region" description="Helical" evidence="5">
    <location>
        <begin position="160"/>
        <end position="182"/>
    </location>
</feature>
<accession>A0A1K2H4R7</accession>
<evidence type="ECO:0000256" key="3">
    <source>
        <dbReference type="ARBA" id="ARBA00023066"/>
    </source>
</evidence>
<feature type="transmembrane region" description="Helical" evidence="5">
    <location>
        <begin position="37"/>
        <end position="55"/>
    </location>
</feature>
<protein>
    <recommendedName>
        <fullName evidence="5">Polyamine aminopropyltransferase</fullName>
    </recommendedName>
    <alternativeName>
        <fullName evidence="5">Putrescine aminopropyltransferase</fullName>
        <shortName evidence="5">PAPT</shortName>
    </alternativeName>
    <alternativeName>
        <fullName evidence="5">Spermidine synthase</fullName>
        <shortName evidence="5">SPDS</shortName>
        <shortName evidence="5">SPDSY</shortName>
        <ecNumber evidence="5">2.5.1.16</ecNumber>
    </alternativeName>
</protein>
<keyword evidence="5" id="KW-1003">Cell membrane</keyword>
<sequence>MPHILLFSVFVVAACGLAYELVAAALSSYLIGDSVTQFSTVIGVYLFAMGVGSWLSRHVHRDLAGTFIRVELAVGLIGGFSAAMLFWAFVWISGPFLLLLYLLVFLIGTMVGLEIPLVMRLLEPKLQFKELVSQVLSVDYLGALAVSLLFPLWLAPKLGMVRTALLFGLLNAGVALWTLWLFRQELPRPRLLWAQGSLVVALLTAGFIGADKLSSLAETALYEDSIVLSESTPYQRIVMTRWKDDWRLFLNNNLQFSSRDEYRYHEALVHPGLASLPWARRVLVLGGGDGMAVREILKYPHIEQITLVELDPAMPRLFREHPALRKLNGDALNSPRVRIHTTDAFGWLEQSRESFDFVVVDFPDPSNYAVGKLYTNTFYRLLERNLNARGRAVIQTTSPLFARLSFWTVVNTVESVGLLSQPYHAQVPSFGEWGYVLVGREAYTPPSQLPAGLRYLSPASLPGLFHFPPDMARLPSEVNRLNNQILVRTFEQEWKQVLR</sequence>
<dbReference type="GO" id="GO:0005886">
    <property type="term" value="C:plasma membrane"/>
    <property type="evidence" value="ECO:0007669"/>
    <property type="project" value="UniProtKB-SubCell"/>
</dbReference>
<gene>
    <name evidence="5" type="primary">speE</name>
    <name evidence="8" type="ORF">SAMN02745887_00273</name>
</gene>
<dbReference type="GO" id="GO:0008295">
    <property type="term" value="P:spermidine biosynthetic process"/>
    <property type="evidence" value="ECO:0007669"/>
    <property type="project" value="UniProtKB-UniRule"/>
</dbReference>
<dbReference type="CDD" id="cd02440">
    <property type="entry name" value="AdoMet_MTases"/>
    <property type="match status" value="1"/>
</dbReference>
<feature type="binding site" evidence="5">
    <location>
        <position position="289"/>
    </location>
    <ligand>
        <name>spermidine</name>
        <dbReference type="ChEBI" id="CHEBI:57834"/>
    </ligand>
</feature>
<proteinExistence type="inferred from homology"/>
<feature type="transmembrane region" description="Helical" evidence="5">
    <location>
        <begin position="98"/>
        <end position="119"/>
    </location>
</feature>
<dbReference type="NCBIfam" id="NF002956">
    <property type="entry name" value="PRK03612.1"/>
    <property type="match status" value="1"/>
</dbReference>
<comment type="caution">
    <text evidence="5">Lacks conserved residue(s) required for the propagation of feature annotation.</text>
</comment>
<keyword evidence="9" id="KW-1185">Reference proteome</keyword>
<dbReference type="InterPro" id="IPR001045">
    <property type="entry name" value="Spermi_synthase"/>
</dbReference>
<dbReference type="Gene3D" id="3.40.50.150">
    <property type="entry name" value="Vaccinia Virus protein VP39"/>
    <property type="match status" value="1"/>
</dbReference>
<dbReference type="PANTHER" id="PTHR43317:SF1">
    <property type="entry name" value="THERMOSPERMINE SYNTHASE ACAULIS5"/>
    <property type="match status" value="1"/>
</dbReference>
<dbReference type="UniPathway" id="UPA00248">
    <property type="reaction ID" value="UER00314"/>
</dbReference>
<name>A0A1K2H4R7_9NEIS</name>
<feature type="transmembrane region" description="Helical" evidence="5">
    <location>
        <begin position="131"/>
        <end position="154"/>
    </location>
</feature>
<evidence type="ECO:0000313" key="9">
    <source>
        <dbReference type="Proteomes" id="UP000186513"/>
    </source>
</evidence>
<keyword evidence="5" id="KW-1133">Transmembrane helix</keyword>